<dbReference type="Proteomes" id="UP000540423">
    <property type="component" value="Unassembled WGS sequence"/>
</dbReference>
<keyword evidence="2" id="KW-1185">Reference proteome</keyword>
<organism evidence="1 2">
    <name type="scientific">Streptomyces candidus</name>
    <dbReference type="NCBI Taxonomy" id="67283"/>
    <lineage>
        <taxon>Bacteria</taxon>
        <taxon>Bacillati</taxon>
        <taxon>Actinomycetota</taxon>
        <taxon>Actinomycetes</taxon>
        <taxon>Kitasatosporales</taxon>
        <taxon>Streptomycetaceae</taxon>
        <taxon>Streptomyces</taxon>
    </lineage>
</organism>
<accession>A0A7X0HI88</accession>
<protein>
    <submittedName>
        <fullName evidence="1">Uncharacterized protein</fullName>
    </submittedName>
</protein>
<reference evidence="1 2" key="1">
    <citation type="submission" date="2020-08" db="EMBL/GenBank/DDBJ databases">
        <title>Genomic Encyclopedia of Type Strains, Phase IV (KMG-IV): sequencing the most valuable type-strain genomes for metagenomic binning, comparative biology and taxonomic classification.</title>
        <authorList>
            <person name="Goeker M."/>
        </authorList>
    </citation>
    <scope>NUCLEOTIDE SEQUENCE [LARGE SCALE GENOMIC DNA]</scope>
    <source>
        <strain evidence="1 2">DSM 40141</strain>
    </source>
</reference>
<evidence type="ECO:0000313" key="2">
    <source>
        <dbReference type="Proteomes" id="UP000540423"/>
    </source>
</evidence>
<comment type="caution">
    <text evidence="1">The sequence shown here is derived from an EMBL/GenBank/DDBJ whole genome shotgun (WGS) entry which is preliminary data.</text>
</comment>
<sequence>MRAAENRNTDNVIAFPLMQETTEPVAPHGTASDADQEVKAPPATVLNAERGIINTGVVHGGQHVTAVELSGHVDGGADGYI</sequence>
<dbReference type="EMBL" id="JACHEM010000012">
    <property type="protein sequence ID" value="MBB6438174.1"/>
    <property type="molecule type" value="Genomic_DNA"/>
</dbReference>
<gene>
    <name evidence="1" type="ORF">HNQ79_004678</name>
</gene>
<name>A0A7X0HI88_9ACTN</name>
<dbReference type="RefSeq" id="WP_185034202.1">
    <property type="nucleotide sequence ID" value="NZ_BNBN01000003.1"/>
</dbReference>
<dbReference type="AlphaFoldDB" id="A0A7X0HI88"/>
<proteinExistence type="predicted"/>
<evidence type="ECO:0000313" key="1">
    <source>
        <dbReference type="EMBL" id="MBB6438174.1"/>
    </source>
</evidence>